<dbReference type="Proteomes" id="UP000198597">
    <property type="component" value="Unassembled WGS sequence"/>
</dbReference>
<dbReference type="AlphaFoldDB" id="A0A1H0NYB8"/>
<dbReference type="SUPFAM" id="SSF52540">
    <property type="entry name" value="P-loop containing nucleoside triphosphate hydrolases"/>
    <property type="match status" value="1"/>
</dbReference>
<evidence type="ECO:0000256" key="3">
    <source>
        <dbReference type="ARBA" id="ARBA00022840"/>
    </source>
</evidence>
<dbReference type="PROSITE" id="PS50893">
    <property type="entry name" value="ABC_TRANSPORTER_2"/>
    <property type="match status" value="1"/>
</dbReference>
<evidence type="ECO:0000256" key="2">
    <source>
        <dbReference type="ARBA" id="ARBA00022741"/>
    </source>
</evidence>
<organism evidence="5 6">
    <name type="scientific">Clostridium gasigenes</name>
    <dbReference type="NCBI Taxonomy" id="94869"/>
    <lineage>
        <taxon>Bacteria</taxon>
        <taxon>Bacillati</taxon>
        <taxon>Bacillota</taxon>
        <taxon>Clostridia</taxon>
        <taxon>Eubacteriales</taxon>
        <taxon>Clostridiaceae</taxon>
        <taxon>Clostridium</taxon>
    </lineage>
</organism>
<accession>A0A1H0NYB8</accession>
<dbReference type="GO" id="GO:0016887">
    <property type="term" value="F:ATP hydrolysis activity"/>
    <property type="evidence" value="ECO:0007669"/>
    <property type="project" value="InterPro"/>
</dbReference>
<proteinExistence type="predicted"/>
<dbReference type="InterPro" id="IPR027417">
    <property type="entry name" value="P-loop_NTPase"/>
</dbReference>
<dbReference type="PANTHER" id="PTHR42734:SF19">
    <property type="entry name" value="IRON COMPOUNDS ABC TRANSPORTER, ATP-BINDING PROTEIN"/>
    <property type="match status" value="1"/>
</dbReference>
<dbReference type="RefSeq" id="WP_089966410.1">
    <property type="nucleotide sequence ID" value="NZ_FNJM01000001.1"/>
</dbReference>
<sequence length="264" mass="29196">MELIIKNLSFGYHYSQVLKNINFKASEGNLVCILGKNGVGKSTLFKCVLGLLSGYKGSIEVDGKDIKTMCEQELASKVAYIPQSHNSTFNFSVMDMVLMGTTSRLGRFGCPGHKEKKIVLEALKSLNIEHLINRNYSKLSGGEQQLVLIARAISQQAKILIMDEPCANLDYGNQIQVMKKVKEFSGKGYLIIQSTHNPDHALLFADKVLAIVDGAIVAYGKTEETITEKLLEKIYGISISLLNVENSKYKICIPKEGIEYVAII</sequence>
<dbReference type="SMART" id="SM00382">
    <property type="entry name" value="AAA"/>
    <property type="match status" value="1"/>
</dbReference>
<evidence type="ECO:0000313" key="6">
    <source>
        <dbReference type="Proteomes" id="UP000198597"/>
    </source>
</evidence>
<reference evidence="5 6" key="1">
    <citation type="submission" date="2016-10" db="EMBL/GenBank/DDBJ databases">
        <authorList>
            <person name="de Groot N.N."/>
        </authorList>
    </citation>
    <scope>NUCLEOTIDE SEQUENCE [LARGE SCALE GENOMIC DNA]</scope>
    <source>
        <strain evidence="5 6">DSM 12272</strain>
    </source>
</reference>
<dbReference type="STRING" id="94869.SAMN04488529_1011004"/>
<dbReference type="InterPro" id="IPR003593">
    <property type="entry name" value="AAA+_ATPase"/>
</dbReference>
<protein>
    <submittedName>
        <fullName evidence="5">Iron complex transport system ATP-binding protein</fullName>
    </submittedName>
</protein>
<dbReference type="OrthoDB" id="9799337at2"/>
<dbReference type="FunFam" id="3.40.50.300:FF:000134">
    <property type="entry name" value="Iron-enterobactin ABC transporter ATP-binding protein"/>
    <property type="match status" value="1"/>
</dbReference>
<dbReference type="GO" id="GO:0005524">
    <property type="term" value="F:ATP binding"/>
    <property type="evidence" value="ECO:0007669"/>
    <property type="project" value="UniProtKB-KW"/>
</dbReference>
<gene>
    <name evidence="5" type="ORF">SAMN04488529_1011004</name>
</gene>
<keyword evidence="3 5" id="KW-0067">ATP-binding</keyword>
<dbReference type="Pfam" id="PF00005">
    <property type="entry name" value="ABC_tran"/>
    <property type="match status" value="1"/>
</dbReference>
<dbReference type="PROSITE" id="PS00211">
    <property type="entry name" value="ABC_TRANSPORTER_1"/>
    <property type="match status" value="1"/>
</dbReference>
<keyword evidence="2" id="KW-0547">Nucleotide-binding</keyword>
<keyword evidence="1" id="KW-0813">Transport</keyword>
<keyword evidence="6" id="KW-1185">Reference proteome</keyword>
<dbReference type="EMBL" id="FNJM01000001">
    <property type="protein sequence ID" value="SDO97661.1"/>
    <property type="molecule type" value="Genomic_DNA"/>
</dbReference>
<dbReference type="Gene3D" id="3.40.50.300">
    <property type="entry name" value="P-loop containing nucleotide triphosphate hydrolases"/>
    <property type="match status" value="1"/>
</dbReference>
<evidence type="ECO:0000259" key="4">
    <source>
        <dbReference type="PROSITE" id="PS50893"/>
    </source>
</evidence>
<evidence type="ECO:0000313" key="5">
    <source>
        <dbReference type="EMBL" id="SDO97661.1"/>
    </source>
</evidence>
<dbReference type="InterPro" id="IPR003439">
    <property type="entry name" value="ABC_transporter-like_ATP-bd"/>
</dbReference>
<name>A0A1H0NYB8_9CLOT</name>
<dbReference type="InterPro" id="IPR017871">
    <property type="entry name" value="ABC_transporter-like_CS"/>
</dbReference>
<feature type="domain" description="ABC transporter" evidence="4">
    <location>
        <begin position="3"/>
        <end position="238"/>
    </location>
</feature>
<dbReference type="InterPro" id="IPR050153">
    <property type="entry name" value="Metal_Ion_Import_ABC"/>
</dbReference>
<evidence type="ECO:0000256" key="1">
    <source>
        <dbReference type="ARBA" id="ARBA00022448"/>
    </source>
</evidence>
<dbReference type="PANTHER" id="PTHR42734">
    <property type="entry name" value="METAL TRANSPORT SYSTEM ATP-BINDING PROTEIN TM_0124-RELATED"/>
    <property type="match status" value="1"/>
</dbReference>
<dbReference type="CDD" id="cd03214">
    <property type="entry name" value="ABC_Iron-Siderophores_B12_Hemin"/>
    <property type="match status" value="1"/>
</dbReference>